<gene>
    <name evidence="4" type="ORF">D187_005723</name>
</gene>
<dbReference type="InterPro" id="IPR029483">
    <property type="entry name" value="GH97_C"/>
</dbReference>
<name>S9PLG1_CYSF2</name>
<evidence type="ECO:0000259" key="3">
    <source>
        <dbReference type="SMART" id="SM00458"/>
    </source>
</evidence>
<dbReference type="eggNOG" id="COG1082">
    <property type="taxonomic scope" value="Bacteria"/>
</dbReference>
<dbReference type="PROSITE" id="PS50231">
    <property type="entry name" value="RICIN_B_LECTIN"/>
    <property type="match status" value="1"/>
</dbReference>
<keyword evidence="1" id="KW-0378">Hydrolase</keyword>
<dbReference type="Gene3D" id="2.70.98.10">
    <property type="match status" value="1"/>
</dbReference>
<dbReference type="CDD" id="cd23446">
    <property type="entry name" value="beta-trefoil_Ricin_1_3Gal43A"/>
    <property type="match status" value="1"/>
</dbReference>
<dbReference type="Pfam" id="PF14508">
    <property type="entry name" value="GH97_N"/>
    <property type="match status" value="1"/>
</dbReference>
<dbReference type="Proteomes" id="UP000011682">
    <property type="component" value="Unassembled WGS sequence"/>
</dbReference>
<keyword evidence="5" id="KW-1185">Reference proteome</keyword>
<dbReference type="Pfam" id="PF10566">
    <property type="entry name" value="Glyco_hydro_97"/>
    <property type="match status" value="1"/>
</dbReference>
<dbReference type="eggNOG" id="COG3507">
    <property type="taxonomic scope" value="Bacteria"/>
</dbReference>
<dbReference type="PANTHER" id="PTHR35803">
    <property type="entry name" value="GLUCAN 1,4-ALPHA-GLUCOSIDASE SUSB-RELATED"/>
    <property type="match status" value="1"/>
</dbReference>
<accession>S9PLG1</accession>
<proteinExistence type="predicted"/>
<feature type="domain" description="Ricin B lectin" evidence="3">
    <location>
        <begin position="610"/>
        <end position="748"/>
    </location>
</feature>
<dbReference type="PANTHER" id="PTHR35803:SF2">
    <property type="entry name" value="RETAINING ALPHA-GALACTOSIDASE"/>
    <property type="match status" value="1"/>
</dbReference>
<dbReference type="SUPFAM" id="SSF51445">
    <property type="entry name" value="(Trans)glycosidases"/>
    <property type="match status" value="1"/>
</dbReference>
<dbReference type="Pfam" id="PF14200">
    <property type="entry name" value="RicinB_lectin_2"/>
    <property type="match status" value="2"/>
</dbReference>
<dbReference type="InterPro" id="IPR052720">
    <property type="entry name" value="Glycosyl_hydrolase_97"/>
</dbReference>
<dbReference type="InterPro" id="IPR013785">
    <property type="entry name" value="Aldolase_TIM"/>
</dbReference>
<dbReference type="Gene3D" id="3.20.20.70">
    <property type="entry name" value="Aldolase class I"/>
    <property type="match status" value="1"/>
</dbReference>
<dbReference type="AlphaFoldDB" id="S9PLG1"/>
<dbReference type="GO" id="GO:0016798">
    <property type="term" value="F:hydrolase activity, acting on glycosyl bonds"/>
    <property type="evidence" value="ECO:0007669"/>
    <property type="project" value="UniProtKB-KW"/>
</dbReference>
<evidence type="ECO:0000256" key="2">
    <source>
        <dbReference type="ARBA" id="ARBA00023295"/>
    </source>
</evidence>
<organism evidence="4 5">
    <name type="scientific">Cystobacter fuscus (strain ATCC 25194 / DSM 2262 / NBRC 100088 / M29)</name>
    <dbReference type="NCBI Taxonomy" id="1242864"/>
    <lineage>
        <taxon>Bacteria</taxon>
        <taxon>Pseudomonadati</taxon>
        <taxon>Myxococcota</taxon>
        <taxon>Myxococcia</taxon>
        <taxon>Myxococcales</taxon>
        <taxon>Cystobacterineae</taxon>
        <taxon>Archangiaceae</taxon>
        <taxon>Cystobacter</taxon>
    </lineage>
</organism>
<evidence type="ECO:0000313" key="5">
    <source>
        <dbReference type="Proteomes" id="UP000011682"/>
    </source>
</evidence>
<dbReference type="InterPro" id="IPR017853">
    <property type="entry name" value="GH"/>
</dbReference>
<dbReference type="SMART" id="SM00458">
    <property type="entry name" value="RICIN"/>
    <property type="match status" value="1"/>
</dbReference>
<dbReference type="InterPro" id="IPR014718">
    <property type="entry name" value="GH-type_carb-bd"/>
</dbReference>
<dbReference type="InterPro" id="IPR000772">
    <property type="entry name" value="Ricin_B_lectin"/>
</dbReference>
<dbReference type="SUPFAM" id="SSF50370">
    <property type="entry name" value="Ricin B-like lectins"/>
    <property type="match status" value="1"/>
</dbReference>
<keyword evidence="2" id="KW-0326">Glycosidase</keyword>
<protein>
    <recommendedName>
        <fullName evidence="3">Ricin B lectin domain-containing protein</fullName>
    </recommendedName>
</protein>
<dbReference type="InterPro" id="IPR013780">
    <property type="entry name" value="Glyco_hydro_b"/>
</dbReference>
<comment type="caution">
    <text evidence="4">The sequence shown here is derived from an EMBL/GenBank/DDBJ whole genome shotgun (WGS) entry which is preliminary data.</text>
</comment>
<dbReference type="Gene3D" id="2.80.10.50">
    <property type="match status" value="1"/>
</dbReference>
<dbReference type="InterPro" id="IPR035992">
    <property type="entry name" value="Ricin_B-like_lectins"/>
</dbReference>
<sequence>MSVKASRSVVIRFIRAVLLSLGLLALIPADAWAQWIVSSPNGSISISVSLNPSTGALSYSVTQGGAVMLESSALGISTSVGDFSNGLSFVSRASTVINESYSLPGRKKASYVNHANEAVLRFSKGGQELHLVVRAYDDGIAYRYRVPGSGSLTIHGESSSFNLLDTATGHAQSYVSNYEGYYTARGSFITGDFGMPVLATAGNRWLLLAESDIGGNYHTARLTGGSGNNLRWVWPTATGVSAARPFNSPWRAAVIGSLANIVESNLIENLSAPSRLADTSWIRPGRAGWSWRAGGNQSDYNTHVSFVDSASMMGWEYYLVDDGWQESWVPSLVSYANSKNVGIWLWVNDEDVKTEAQMRTLFSRWAGWGVRGVKVDFFDGDSQVTMQLYEKLAQIAAEYRLLVNFHGCTKPNGLGRKWPNVLTQEGVFGAEQGELSAAHNLSLLFTRNAIGPMDYTPGAYSNSGGQTTWAHQTALLVMFASYVQHYSDHGAMYRDSIAREFIRALPSAWDDTRLLEGNPSQYATLARRRENDWYVGTIVSGTGRTAAIPLSFLTAGTNYTAHIYTDGTSDNDIAYQVQSVTSNSVLNLPLRANGGAAIRITAQSVSVVPSAIYKIINRNSGKALAVQGASRADTAPVLQWAYVDSTTNDEWRLVDVGGGYHGLINRNSGRTLDVSGASTTAGARLIQFTSRGSANQQWQLVDVGGGYVQIVSRNSGMVLDVEDNATTDGASIIQWPWNGGTNQQWQLVQVGSVP</sequence>
<dbReference type="Gene3D" id="2.60.40.1180">
    <property type="entry name" value="Golgi alpha-mannosidase II"/>
    <property type="match status" value="1"/>
</dbReference>
<evidence type="ECO:0000256" key="1">
    <source>
        <dbReference type="ARBA" id="ARBA00022801"/>
    </source>
</evidence>
<dbReference type="InterPro" id="IPR029486">
    <property type="entry name" value="GH97_N"/>
</dbReference>
<dbReference type="GO" id="GO:0030246">
    <property type="term" value="F:carbohydrate binding"/>
    <property type="evidence" value="ECO:0007669"/>
    <property type="project" value="InterPro"/>
</dbReference>
<dbReference type="InterPro" id="IPR019563">
    <property type="entry name" value="GH97_catalytic"/>
</dbReference>
<dbReference type="EMBL" id="ANAH02000005">
    <property type="protein sequence ID" value="EPX63317.1"/>
    <property type="molecule type" value="Genomic_DNA"/>
</dbReference>
<evidence type="ECO:0000313" key="4">
    <source>
        <dbReference type="EMBL" id="EPX63317.1"/>
    </source>
</evidence>
<reference evidence="4" key="1">
    <citation type="submission" date="2013-05" db="EMBL/GenBank/DDBJ databases">
        <title>Genome assembly of Cystobacter fuscus DSM 2262.</title>
        <authorList>
            <person name="Sharma G."/>
            <person name="Khatri I."/>
            <person name="Kaur C."/>
            <person name="Mayilraj S."/>
            <person name="Subramanian S."/>
        </authorList>
    </citation>
    <scope>NUCLEOTIDE SEQUENCE [LARGE SCALE GENOMIC DNA]</scope>
    <source>
        <strain evidence="4">DSM 2262</strain>
    </source>
</reference>
<dbReference type="Pfam" id="PF14509">
    <property type="entry name" value="GH97_C"/>
    <property type="match status" value="1"/>
</dbReference>